<feature type="transmembrane region" description="Helical" evidence="2">
    <location>
        <begin position="33"/>
        <end position="51"/>
    </location>
</feature>
<feature type="compositionally biased region" description="Polar residues" evidence="1">
    <location>
        <begin position="1"/>
        <end position="12"/>
    </location>
</feature>
<sequence length="174" mass="19357">MDPKALNQSLSAPTLRRTTDPIRPRPIMPWRRVIVYGLSAGFLGVAAMTVSEKVEQFFTGRPNSYVPAKTLARLLGVTPQSDQQLWGLNMAMHYGQGAAAAVIRAVASYSLGMRGPFTDFMFMGVRLLIDQTLENWTGVGALPWTWPVDEQVVDLLHKGVFAFATGYLVDWWIQ</sequence>
<evidence type="ECO:0000313" key="4">
    <source>
        <dbReference type="Proteomes" id="UP000001197"/>
    </source>
</evidence>
<reference evidence="4" key="2">
    <citation type="journal article" date="2014" name="Genetics">
        <title>Maintaining two mating types: Structure of the mating type locus and its role in heterokaryosis in Podospora anserina.</title>
        <authorList>
            <person name="Grognet P."/>
            <person name="Bidard F."/>
            <person name="Kuchly C."/>
            <person name="Tong L.C.H."/>
            <person name="Coppin E."/>
            <person name="Benkhali J.A."/>
            <person name="Couloux A."/>
            <person name="Wincker P."/>
            <person name="Debuchy R."/>
            <person name="Silar P."/>
        </authorList>
    </citation>
    <scope>GENOME REANNOTATION</scope>
    <source>
        <strain evidence="4">S / ATCC MYA-4624 / DSM 980 / FGSC 10383</strain>
    </source>
</reference>
<keyword evidence="2" id="KW-0472">Membrane</keyword>
<feature type="region of interest" description="Disordered" evidence="1">
    <location>
        <begin position="1"/>
        <end position="20"/>
    </location>
</feature>
<proteinExistence type="predicted"/>
<keyword evidence="2" id="KW-0812">Transmembrane</keyword>
<accession>A0A090D4Y8</accession>
<evidence type="ECO:0000256" key="2">
    <source>
        <dbReference type="SAM" id="Phobius"/>
    </source>
</evidence>
<evidence type="ECO:0000313" key="3">
    <source>
        <dbReference type="EMBL" id="CDP24883.1"/>
    </source>
</evidence>
<keyword evidence="4" id="KW-1185">Reference proteome</keyword>
<dbReference type="Proteomes" id="UP000001197">
    <property type="component" value="Chromosome 2"/>
</dbReference>
<name>A0A090D4Y8_PODAN</name>
<evidence type="ECO:0000256" key="1">
    <source>
        <dbReference type="SAM" id="MobiDB-lite"/>
    </source>
</evidence>
<dbReference type="EMBL" id="FO904937">
    <property type="protein sequence ID" value="CDP24883.1"/>
    <property type="molecule type" value="Genomic_DNA"/>
</dbReference>
<dbReference type="AlphaFoldDB" id="A0A090D4Y8"/>
<dbReference type="InParanoid" id="A0A090D4Y8"/>
<reference evidence="3 4" key="1">
    <citation type="journal article" date="2008" name="Genome Biol.">
        <title>The genome sequence of the model ascomycete fungus Podospora anserina.</title>
        <authorList>
            <person name="Espagne E."/>
            <person name="Lespinet O."/>
            <person name="Malagnac F."/>
            <person name="Da Silva C."/>
            <person name="Jaillon O."/>
            <person name="Porcel B.M."/>
            <person name="Couloux A."/>
            <person name="Aury J.-M."/>
            <person name="Segurens B."/>
            <person name="Poulain J."/>
            <person name="Anthouard V."/>
            <person name="Grossetete S."/>
            <person name="Khalili H."/>
            <person name="Coppin E."/>
            <person name="Dequard-Chablat M."/>
            <person name="Picard M."/>
            <person name="Contamine V."/>
            <person name="Arnaise S."/>
            <person name="Bourdais A."/>
            <person name="Berteaux-Lecellier V."/>
            <person name="Gautheret D."/>
            <person name="de Vries R.P."/>
            <person name="Battaglia E."/>
            <person name="Coutinho P.M."/>
            <person name="Danchin E.G.J."/>
            <person name="Henrissat B."/>
            <person name="El Khoury R."/>
            <person name="Sainsard-Chanet A."/>
            <person name="Boivin A."/>
            <person name="Pinan-Lucarre B."/>
            <person name="Sellem C.H."/>
            <person name="Debuchy R."/>
            <person name="Wincker P."/>
            <person name="Weissenbach J."/>
            <person name="Silar P."/>
        </authorList>
    </citation>
    <scope>NUCLEOTIDE SEQUENCE [LARGE SCALE GENOMIC DNA]</scope>
    <source>
        <strain evidence="4">S / ATCC MYA-4624 / DSM 980 / FGSC 10383</strain>
    </source>
</reference>
<keyword evidence="2" id="KW-1133">Transmembrane helix</keyword>
<protein>
    <recommendedName>
        <fullName evidence="5">DUF1440 domain-containing protein</fullName>
    </recommendedName>
</protein>
<dbReference type="eggNOG" id="ENOG502S2V4">
    <property type="taxonomic scope" value="Eukaryota"/>
</dbReference>
<evidence type="ECO:0008006" key="5">
    <source>
        <dbReference type="Google" id="ProtNLM"/>
    </source>
</evidence>
<organism evidence="3 4">
    <name type="scientific">Podospora anserina (strain S / ATCC MYA-4624 / DSM 980 / FGSC 10383)</name>
    <name type="common">Pleurage anserina</name>
    <dbReference type="NCBI Taxonomy" id="515849"/>
    <lineage>
        <taxon>Eukaryota</taxon>
        <taxon>Fungi</taxon>
        <taxon>Dikarya</taxon>
        <taxon>Ascomycota</taxon>
        <taxon>Pezizomycotina</taxon>
        <taxon>Sordariomycetes</taxon>
        <taxon>Sordariomycetidae</taxon>
        <taxon>Sordariales</taxon>
        <taxon>Podosporaceae</taxon>
        <taxon>Podospora</taxon>
        <taxon>Podospora anserina</taxon>
    </lineage>
</organism>